<dbReference type="PANTHER" id="PTHR36151:SF3">
    <property type="entry name" value="ER-BOUND OXYGENASE MPAB_MPAB'_RUBBER OXYGENASE CATALYTIC DOMAIN-CONTAINING PROTEIN"/>
    <property type="match status" value="1"/>
</dbReference>
<sequence length="261" mass="29071">MLMKDMAGEAVLIAAGGRSILLQIADPAIGHGVAHHSDFASRPLDRLRGTLTYVYAVVFGSPEEIAQARRRVNAAHGPVSGPATAQSPAYNAFTPELQLWVAATLYDSALTMRELVYGPLADATADALYQEYGVLGTALQMPPELWPRDRAAFAAYWDRRLSELQTDAATRAVARQLMHPRTGPLWLRLMMPVGRFVTIGLLPASVRPLFGLPWSAGEQRRFDRLVRLIAAVYPRLPRRLRHWPKNHYLRAMRQSRELAVV</sequence>
<dbReference type="AlphaFoldDB" id="A0A4Y8JUI1"/>
<comment type="caution">
    <text evidence="2">The sequence shown here is derived from an EMBL/GenBank/DDBJ whole genome shotgun (WGS) entry which is preliminary data.</text>
</comment>
<gene>
    <name evidence="2" type="ORF">E3T49_12645</name>
</gene>
<reference evidence="2 3" key="1">
    <citation type="submission" date="2019-03" db="EMBL/GenBank/DDBJ databases">
        <title>Genomics of glacier-inhabiting Cryobacterium strains.</title>
        <authorList>
            <person name="Liu Q."/>
            <person name="Xin Y.-H."/>
        </authorList>
    </citation>
    <scope>NUCLEOTIDE SEQUENCE [LARGE SCALE GENOMIC DNA]</scope>
    <source>
        <strain evidence="2 3">TMT1-51</strain>
    </source>
</reference>
<protein>
    <submittedName>
        <fullName evidence="2">DUF2236 domain-containing protein</fullName>
    </submittedName>
</protein>
<dbReference type="Pfam" id="PF09995">
    <property type="entry name" value="MPAB_Lcp_cat"/>
    <property type="match status" value="1"/>
</dbReference>
<dbReference type="EMBL" id="SOHA01000038">
    <property type="protein sequence ID" value="TFD27918.1"/>
    <property type="molecule type" value="Genomic_DNA"/>
</dbReference>
<dbReference type="InterPro" id="IPR018713">
    <property type="entry name" value="MPAB/Lcp_cat_dom"/>
</dbReference>
<keyword evidence="3" id="KW-1185">Reference proteome</keyword>
<accession>A0A4Y8JUI1</accession>
<evidence type="ECO:0000259" key="1">
    <source>
        <dbReference type="Pfam" id="PF09995"/>
    </source>
</evidence>
<dbReference type="RefSeq" id="WP_134425265.1">
    <property type="nucleotide sequence ID" value="NZ_SOHA01000038.1"/>
</dbReference>
<proteinExistence type="predicted"/>
<dbReference type="PANTHER" id="PTHR36151">
    <property type="entry name" value="BLR2777 PROTEIN"/>
    <property type="match status" value="1"/>
</dbReference>
<dbReference type="Proteomes" id="UP000297472">
    <property type="component" value="Unassembled WGS sequence"/>
</dbReference>
<organism evidence="2 3">
    <name type="scientific">Cryobacterium cryoconiti</name>
    <dbReference type="NCBI Taxonomy" id="1259239"/>
    <lineage>
        <taxon>Bacteria</taxon>
        <taxon>Bacillati</taxon>
        <taxon>Actinomycetota</taxon>
        <taxon>Actinomycetes</taxon>
        <taxon>Micrococcales</taxon>
        <taxon>Microbacteriaceae</taxon>
        <taxon>Cryobacterium</taxon>
    </lineage>
</organism>
<evidence type="ECO:0000313" key="2">
    <source>
        <dbReference type="EMBL" id="TFD27918.1"/>
    </source>
</evidence>
<dbReference type="OrthoDB" id="3422701at2"/>
<evidence type="ECO:0000313" key="3">
    <source>
        <dbReference type="Proteomes" id="UP000297472"/>
    </source>
</evidence>
<dbReference type="GO" id="GO:0016491">
    <property type="term" value="F:oxidoreductase activity"/>
    <property type="evidence" value="ECO:0007669"/>
    <property type="project" value="InterPro"/>
</dbReference>
<name>A0A4Y8JUI1_9MICO</name>
<feature type="domain" description="ER-bound oxygenase mpaB/mpaB'/Rubber oxygenase catalytic" evidence="1">
    <location>
        <begin position="8"/>
        <end position="231"/>
    </location>
</feature>